<evidence type="ECO:0000313" key="2">
    <source>
        <dbReference type="Proteomes" id="UP000584642"/>
    </source>
</evidence>
<gene>
    <name evidence="1" type="ORF">HND93_36350</name>
</gene>
<proteinExistence type="predicted"/>
<dbReference type="InterPro" id="IPR054333">
    <property type="entry name" value="REase-ARP-assoc"/>
</dbReference>
<dbReference type="Proteomes" id="UP000584642">
    <property type="component" value="Unassembled WGS sequence"/>
</dbReference>
<name>A0ABX2TLG3_9PROT</name>
<comment type="caution">
    <text evidence="1">The sequence shown here is derived from an EMBL/GenBank/DDBJ whole genome shotgun (WGS) entry which is preliminary data.</text>
</comment>
<reference evidence="1 2" key="1">
    <citation type="submission" date="2020-05" db="EMBL/GenBank/DDBJ databases">
        <title>Azospirillum oleiclasticum sp. nov, a nitrogen-fixing and heavy crude oil-emulsifying bacterium isolated from the crude oil of Yumen Oilfield.</title>
        <authorList>
            <person name="Wu D."/>
            <person name="Cai M."/>
            <person name="Zhang X."/>
        </authorList>
    </citation>
    <scope>NUCLEOTIDE SEQUENCE [LARGE SCALE GENOMIC DNA]</scope>
    <source>
        <strain evidence="1 2">ROY-1-1-2</strain>
    </source>
</reference>
<keyword evidence="2" id="KW-1185">Reference proteome</keyword>
<dbReference type="Pfam" id="PF22558">
    <property type="entry name" value="REase-ARP"/>
    <property type="match status" value="1"/>
</dbReference>
<evidence type="ECO:0000313" key="1">
    <source>
        <dbReference type="EMBL" id="NYZ25199.1"/>
    </source>
</evidence>
<organism evidence="1 2">
    <name type="scientific">Azospirillum oleiclasticum</name>
    <dbReference type="NCBI Taxonomy" id="2735135"/>
    <lineage>
        <taxon>Bacteria</taxon>
        <taxon>Pseudomonadati</taxon>
        <taxon>Pseudomonadota</taxon>
        <taxon>Alphaproteobacteria</taxon>
        <taxon>Rhodospirillales</taxon>
        <taxon>Azospirillaceae</taxon>
        <taxon>Azospirillum</taxon>
    </lineage>
</organism>
<protein>
    <submittedName>
        <fullName evidence="1">Uncharacterized protein</fullName>
    </submittedName>
</protein>
<accession>A0ABX2TLG3</accession>
<sequence length="293" mass="33342">MLLPKELRSENLFPEIREDALAYFAHHRIAWHQWSHHLLSSQACCLNFLMPFTTEPNALASLLRPLLGEVEMLPLEDDRLPGRDAWHVGFEWIGERDHLNEGVGKDATRRRGANCTSADAAVKYRRLDDGSVGMLLIEWKYTETYGSPPDLAKEPTRRKRYTGIAFVPDGPVRSDAGLDLADLFWEPFYQFLRQQMLAHRMQAVREEGCDHVGVLHIAPGANTAFKVVTAPALCHRGTDAVRVWGDLLVQPNAFRSVNTEKLFGCFDVTQHPQFSRWWDYVCERYPGLVGRAG</sequence>
<dbReference type="EMBL" id="JABFDB010000076">
    <property type="protein sequence ID" value="NYZ25199.1"/>
    <property type="molecule type" value="Genomic_DNA"/>
</dbReference>